<dbReference type="InterPro" id="IPR018712">
    <property type="entry name" value="Tle1-like_cat"/>
</dbReference>
<dbReference type="PANTHER" id="PTHR33840:SF2">
    <property type="entry name" value="TLE1 PHOSPHOLIPASE DOMAIN-CONTAINING PROTEIN"/>
    <property type="match status" value="1"/>
</dbReference>
<dbReference type="EMBL" id="KZ302056">
    <property type="protein sequence ID" value="PFH48601.1"/>
    <property type="molecule type" value="Genomic_DNA"/>
</dbReference>
<reference evidence="3 4" key="1">
    <citation type="submission" date="2014-02" db="EMBL/GenBank/DDBJ databases">
        <title>Transposable element dynamics among asymbiotic and ectomycorrhizal Amanita fungi.</title>
        <authorList>
            <consortium name="DOE Joint Genome Institute"/>
            <person name="Hess J."/>
            <person name="Skrede I."/>
            <person name="Wolfe B."/>
            <person name="LaButti K."/>
            <person name="Ohm R.A."/>
            <person name="Grigoriev I.V."/>
            <person name="Pringle A."/>
        </authorList>
    </citation>
    <scope>NUCLEOTIDE SEQUENCE [LARGE SCALE GENOMIC DNA]</scope>
    <source>
        <strain evidence="3 4">SKay4041</strain>
    </source>
</reference>
<feature type="domain" description="T6SS Phospholipase effector Tle1-like catalytic" evidence="2">
    <location>
        <begin position="81"/>
        <end position="349"/>
    </location>
</feature>
<protein>
    <recommendedName>
        <fullName evidence="2">T6SS Phospholipase effector Tle1-like catalytic domain-containing protein</fullName>
    </recommendedName>
</protein>
<dbReference type="Pfam" id="PF09994">
    <property type="entry name" value="T6SS_Tle1-like_cat"/>
    <property type="match status" value="1"/>
</dbReference>
<evidence type="ECO:0000313" key="3">
    <source>
        <dbReference type="EMBL" id="PFH48601.1"/>
    </source>
</evidence>
<evidence type="ECO:0000256" key="1">
    <source>
        <dbReference type="SAM" id="MobiDB-lite"/>
    </source>
</evidence>
<keyword evidence="4" id="KW-1185">Reference proteome</keyword>
<dbReference type="InterPro" id="IPR029058">
    <property type="entry name" value="AB_hydrolase_fold"/>
</dbReference>
<dbReference type="Proteomes" id="UP000242287">
    <property type="component" value="Unassembled WGS sequence"/>
</dbReference>
<dbReference type="OrthoDB" id="3162439at2759"/>
<evidence type="ECO:0000313" key="4">
    <source>
        <dbReference type="Proteomes" id="UP000242287"/>
    </source>
</evidence>
<sequence>MLRSSVRTSYLTKITHQTLFEKTSPRLAFSYNGTVASDCINRFSKCRHASTRNPTVTPCPPNRTKPPSNVWPPIDQTRNHRTLVLCFDGTGDEFDSDNTNVVNFVRILKKDDPNTQMAYYQTGIGTHTVSSIAVKITEWIDQGIAWHIDRHVIDGYEFLMQHYEPGDKICIFGYSRGAYIARSLAGMLHAVGLLPRGNRAQTPFAYRMYESRKKGMCELYKRTYSLDVDVEFVGVWDTVCSVGAFFPRTLPFTVSNKSIRTFRHALSLDERRVRFPAYLWGYQSHSDADEIGVPIIPNLSTSHDTSSIPPTDVEEVWFAGCHGDVGGGSVLNGTRPKLAHISLRWMIRECFRRDSGVLFDPEGLKDLGLDPTTLYPEVTKRPPALFPNETHYIKSPTKYKQPPVVPPNLAHMSEEERELCDALAPMHDHLVMTPLWFALECLPLGTYFGKRMPLSMPKRYFNLGRGRAIPEGRRVKLHRSVLTRMQAHYEDGSRYIPKAKMDNSLVDWVE</sequence>
<accession>A0A2A9NJX5</accession>
<dbReference type="STRING" id="703135.A0A2A9NJX5"/>
<feature type="region of interest" description="Disordered" evidence="1">
    <location>
        <begin position="50"/>
        <end position="71"/>
    </location>
</feature>
<dbReference type="PANTHER" id="PTHR33840">
    <property type="match status" value="1"/>
</dbReference>
<evidence type="ECO:0000259" key="2">
    <source>
        <dbReference type="Pfam" id="PF09994"/>
    </source>
</evidence>
<organism evidence="3 4">
    <name type="scientific">Amanita thiersii Skay4041</name>
    <dbReference type="NCBI Taxonomy" id="703135"/>
    <lineage>
        <taxon>Eukaryota</taxon>
        <taxon>Fungi</taxon>
        <taxon>Dikarya</taxon>
        <taxon>Basidiomycota</taxon>
        <taxon>Agaricomycotina</taxon>
        <taxon>Agaricomycetes</taxon>
        <taxon>Agaricomycetidae</taxon>
        <taxon>Agaricales</taxon>
        <taxon>Pluteineae</taxon>
        <taxon>Amanitaceae</taxon>
        <taxon>Amanita</taxon>
    </lineage>
</organism>
<dbReference type="AlphaFoldDB" id="A0A2A9NJX5"/>
<dbReference type="SUPFAM" id="SSF53474">
    <property type="entry name" value="alpha/beta-Hydrolases"/>
    <property type="match status" value="1"/>
</dbReference>
<gene>
    <name evidence="3" type="ORF">AMATHDRAFT_149478</name>
</gene>
<name>A0A2A9NJX5_9AGAR</name>
<proteinExistence type="predicted"/>